<gene>
    <name evidence="2" type="ORF">AMORRO_LOCUS2908</name>
</gene>
<dbReference type="PANTHER" id="PTHR45648:SF22">
    <property type="entry name" value="GDSL LIPASE_ACYLHYDROLASE FAMILY PROTEIN (AFU_ORTHOLOGUE AFUA_4G14700)"/>
    <property type="match status" value="1"/>
</dbReference>
<dbReference type="EMBL" id="CAJVPV010001327">
    <property type="protein sequence ID" value="CAG8493777.1"/>
    <property type="molecule type" value="Genomic_DNA"/>
</dbReference>
<evidence type="ECO:0000313" key="2">
    <source>
        <dbReference type="EMBL" id="CAG8493777.1"/>
    </source>
</evidence>
<dbReference type="SUPFAM" id="SSF52266">
    <property type="entry name" value="SGNH hydrolase"/>
    <property type="match status" value="1"/>
</dbReference>
<protein>
    <submittedName>
        <fullName evidence="2">13549_t:CDS:1</fullName>
    </submittedName>
</protein>
<dbReference type="GO" id="GO:0016788">
    <property type="term" value="F:hydrolase activity, acting on ester bonds"/>
    <property type="evidence" value="ECO:0007669"/>
    <property type="project" value="InterPro"/>
</dbReference>
<proteinExistence type="predicted"/>
<dbReference type="InterPro" id="IPR051058">
    <property type="entry name" value="GDSL_Est/Lipase"/>
</dbReference>
<reference evidence="2" key="1">
    <citation type="submission" date="2021-06" db="EMBL/GenBank/DDBJ databases">
        <authorList>
            <person name="Kallberg Y."/>
            <person name="Tangrot J."/>
            <person name="Rosling A."/>
        </authorList>
    </citation>
    <scope>NUCLEOTIDE SEQUENCE</scope>
    <source>
        <strain evidence="2">CL551</strain>
    </source>
</reference>
<dbReference type="OrthoDB" id="1600564at2759"/>
<dbReference type="AlphaFoldDB" id="A0A9N8ZGA2"/>
<comment type="caution">
    <text evidence="2">The sequence shown here is derived from an EMBL/GenBank/DDBJ whole genome shotgun (WGS) entry which is preliminary data.</text>
</comment>
<dbReference type="Pfam" id="PF00657">
    <property type="entry name" value="Lipase_GDSL"/>
    <property type="match status" value="1"/>
</dbReference>
<organism evidence="2 3">
    <name type="scientific">Acaulospora morrowiae</name>
    <dbReference type="NCBI Taxonomy" id="94023"/>
    <lineage>
        <taxon>Eukaryota</taxon>
        <taxon>Fungi</taxon>
        <taxon>Fungi incertae sedis</taxon>
        <taxon>Mucoromycota</taxon>
        <taxon>Glomeromycotina</taxon>
        <taxon>Glomeromycetes</taxon>
        <taxon>Diversisporales</taxon>
        <taxon>Acaulosporaceae</taxon>
        <taxon>Acaulospora</taxon>
    </lineage>
</organism>
<feature type="non-terminal residue" evidence="2">
    <location>
        <position position="318"/>
    </location>
</feature>
<dbReference type="InterPro" id="IPR001087">
    <property type="entry name" value="GDSL"/>
</dbReference>
<keyword evidence="1" id="KW-0378">Hydrolase</keyword>
<dbReference type="Gene3D" id="3.40.50.1110">
    <property type="entry name" value="SGNH hydrolase"/>
    <property type="match status" value="1"/>
</dbReference>
<sequence>EDHCAISDLVVFGDSYSDNGNLWRATNKIFPSPKYYFQGRWSNGRVWIEDLSCMLRASLTDLAYAGALTNNSIYENEYPFTTNNISDFIIPSVDEQVQSFSPYVSCYPPKTTYVFWSGINDCTKKVVSSIENYISYLASKGAKKFLVINVPAVDKSPDYNKFDNRTKLQDTIKKFNNLLNATMSKLDRSNRNINIKVFDSYGFFKRIIEQPQIFGFKNVVDPCVNATNDMGRRGLKDVRNHLLEKRHHAGGKCKVGNHENDGDNNCVTKEELSFHSPGACENPNEYFWWDGLHPSEKVHKLIASRVKEFICNLKEWKC</sequence>
<dbReference type="InterPro" id="IPR036514">
    <property type="entry name" value="SGNH_hydro_sf"/>
</dbReference>
<dbReference type="Proteomes" id="UP000789342">
    <property type="component" value="Unassembled WGS sequence"/>
</dbReference>
<dbReference type="CDD" id="cd01846">
    <property type="entry name" value="fatty_acyltransferase_like"/>
    <property type="match status" value="1"/>
</dbReference>
<evidence type="ECO:0000313" key="3">
    <source>
        <dbReference type="Proteomes" id="UP000789342"/>
    </source>
</evidence>
<evidence type="ECO:0000256" key="1">
    <source>
        <dbReference type="ARBA" id="ARBA00022801"/>
    </source>
</evidence>
<dbReference type="PANTHER" id="PTHR45648">
    <property type="entry name" value="GDSL LIPASE/ACYLHYDROLASE FAMILY PROTEIN (AFU_ORTHOLOGUE AFUA_4G14700)"/>
    <property type="match status" value="1"/>
</dbReference>
<name>A0A9N8ZGA2_9GLOM</name>
<accession>A0A9N8ZGA2</accession>
<keyword evidence="3" id="KW-1185">Reference proteome</keyword>